<dbReference type="EMBL" id="CP031092">
    <property type="protein sequence ID" value="AXF54591.1"/>
    <property type="molecule type" value="Genomic_DNA"/>
</dbReference>
<evidence type="ECO:0000313" key="2">
    <source>
        <dbReference type="Proteomes" id="UP000252100"/>
    </source>
</evidence>
<name>A0A345BUG0_9BACI</name>
<accession>A0A345BUG0</accession>
<dbReference type="Proteomes" id="UP000252100">
    <property type="component" value="Chromosome"/>
</dbReference>
<dbReference type="AlphaFoldDB" id="A0A345BUG0"/>
<sequence>MVNDHPVIRQMESKGYIGTQPFIVGECRYCGWEISDQEEAYESDLGNLICSDRSCLVEHALMDLEQIK</sequence>
<dbReference type="RefSeq" id="WP_114369830.1">
    <property type="nucleotide sequence ID" value="NZ_CP031092.1"/>
</dbReference>
<evidence type="ECO:0000313" key="1">
    <source>
        <dbReference type="EMBL" id="AXF54591.1"/>
    </source>
</evidence>
<organism evidence="1 2">
    <name type="scientific">Salicibibacter kimchii</name>
    <dbReference type="NCBI Taxonomy" id="2099786"/>
    <lineage>
        <taxon>Bacteria</taxon>
        <taxon>Bacillati</taxon>
        <taxon>Bacillota</taxon>
        <taxon>Bacilli</taxon>
        <taxon>Bacillales</taxon>
        <taxon>Bacillaceae</taxon>
        <taxon>Salicibibacter</taxon>
    </lineage>
</organism>
<proteinExistence type="predicted"/>
<keyword evidence="2" id="KW-1185">Reference proteome</keyword>
<dbReference type="OrthoDB" id="2084978at2"/>
<protein>
    <submittedName>
        <fullName evidence="1">Uncharacterized protein</fullName>
    </submittedName>
</protein>
<dbReference type="KEGG" id="rue:DT065_00210"/>
<reference evidence="1 2" key="1">
    <citation type="journal article" date="2018" name="J. Microbiol.">
        <title>Salicibibacter kimchii gen. nov., sp. nov., a moderately halophilic and alkalitolerant bacterium in the family Bacillaceae, isolated from kimchi.</title>
        <authorList>
            <person name="Jang J.Y."/>
            <person name="Oh Y.J."/>
            <person name="Lim S.K."/>
            <person name="Park H.K."/>
            <person name="Lee C."/>
            <person name="Kim J.Y."/>
            <person name="Lee M.A."/>
            <person name="Choi H.J."/>
        </authorList>
    </citation>
    <scope>NUCLEOTIDE SEQUENCE [LARGE SCALE GENOMIC DNA]</scope>
    <source>
        <strain evidence="1 2">NKC1-1</strain>
    </source>
</reference>
<gene>
    <name evidence="1" type="ORF">DT065_00210</name>
</gene>